<organism evidence="8 9">
    <name type="scientific">Legionella tucsonensis</name>
    <dbReference type="NCBI Taxonomy" id="40335"/>
    <lineage>
        <taxon>Bacteria</taxon>
        <taxon>Pseudomonadati</taxon>
        <taxon>Pseudomonadota</taxon>
        <taxon>Gammaproteobacteria</taxon>
        <taxon>Legionellales</taxon>
        <taxon>Legionellaceae</taxon>
        <taxon>Legionella</taxon>
    </lineage>
</organism>
<dbReference type="RefSeq" id="WP_058521780.1">
    <property type="nucleotide sequence ID" value="NZ_CAAAIP010000002.1"/>
</dbReference>
<dbReference type="Proteomes" id="UP000054693">
    <property type="component" value="Unassembled WGS sequence"/>
</dbReference>
<dbReference type="STRING" id="40335.Ltuc_2565"/>
<dbReference type="Pfam" id="PF00420">
    <property type="entry name" value="Oxidored_q2"/>
    <property type="match status" value="1"/>
</dbReference>
<dbReference type="EMBL" id="LNZA01000008">
    <property type="protein sequence ID" value="KTD71206.1"/>
    <property type="molecule type" value="Genomic_DNA"/>
</dbReference>
<comment type="similarity">
    <text evidence="2">Belongs to the CPA3 antiporters (TC 2.A.63) subunit C family.</text>
</comment>
<feature type="transmembrane region" description="Helical" evidence="7">
    <location>
        <begin position="28"/>
        <end position="50"/>
    </location>
</feature>
<gene>
    <name evidence="8" type="primary">mrpC</name>
    <name evidence="8" type="ORF">Ltuc_2565</name>
</gene>
<feature type="transmembrane region" description="Helical" evidence="7">
    <location>
        <begin position="6"/>
        <end position="21"/>
    </location>
</feature>
<evidence type="ECO:0000256" key="3">
    <source>
        <dbReference type="ARBA" id="ARBA00022475"/>
    </source>
</evidence>
<keyword evidence="4 7" id="KW-0812">Transmembrane</keyword>
<dbReference type="OrthoDB" id="9799219at2"/>
<evidence type="ECO:0000256" key="1">
    <source>
        <dbReference type="ARBA" id="ARBA00004651"/>
    </source>
</evidence>
<keyword evidence="5 7" id="KW-1133">Transmembrane helix</keyword>
<evidence type="ECO:0000313" key="8">
    <source>
        <dbReference type="EMBL" id="KTD71206.1"/>
    </source>
</evidence>
<dbReference type="PANTHER" id="PTHR34583">
    <property type="entry name" value="ANTIPORTER SUBUNIT MNHC2-RELATED"/>
    <property type="match status" value="1"/>
</dbReference>
<dbReference type="InterPro" id="IPR050601">
    <property type="entry name" value="CPA3_antiporter_subunitC"/>
</dbReference>
<dbReference type="PATRIC" id="fig|40335.7.peg.2741"/>
<evidence type="ECO:0000256" key="7">
    <source>
        <dbReference type="SAM" id="Phobius"/>
    </source>
</evidence>
<keyword evidence="6 7" id="KW-0472">Membrane</keyword>
<accession>A0A0W0ZQP7</accession>
<reference evidence="8 9" key="1">
    <citation type="submission" date="2015-11" db="EMBL/GenBank/DDBJ databases">
        <title>Genomic analysis of 38 Legionella species identifies large and diverse effector repertoires.</title>
        <authorList>
            <person name="Burstein D."/>
            <person name="Amaro F."/>
            <person name="Zusman T."/>
            <person name="Lifshitz Z."/>
            <person name="Cohen O."/>
            <person name="Gilbert J.A."/>
            <person name="Pupko T."/>
            <person name="Shuman H.A."/>
            <person name="Segal G."/>
        </authorList>
    </citation>
    <scope>NUCLEOTIDE SEQUENCE [LARGE SCALE GENOMIC DNA]</scope>
    <source>
        <strain evidence="8 9">ATCC 49180</strain>
    </source>
</reference>
<feature type="transmembrane region" description="Helical" evidence="7">
    <location>
        <begin position="75"/>
        <end position="95"/>
    </location>
</feature>
<evidence type="ECO:0000256" key="5">
    <source>
        <dbReference type="ARBA" id="ARBA00022989"/>
    </source>
</evidence>
<proteinExistence type="inferred from homology"/>
<dbReference type="Gene3D" id="1.10.287.3510">
    <property type="match status" value="1"/>
</dbReference>
<dbReference type="GO" id="GO:0005886">
    <property type="term" value="C:plasma membrane"/>
    <property type="evidence" value="ECO:0007669"/>
    <property type="project" value="UniProtKB-SubCell"/>
</dbReference>
<dbReference type="AlphaFoldDB" id="A0A0W0ZQP7"/>
<dbReference type="InterPro" id="IPR039428">
    <property type="entry name" value="NUOK/Mnh_C1-like"/>
</dbReference>
<evidence type="ECO:0000256" key="2">
    <source>
        <dbReference type="ARBA" id="ARBA00010388"/>
    </source>
</evidence>
<dbReference type="PANTHER" id="PTHR34583:SF2">
    <property type="entry name" value="ANTIPORTER SUBUNIT MNHC2-RELATED"/>
    <property type="match status" value="1"/>
</dbReference>
<keyword evidence="3" id="KW-1003">Cell membrane</keyword>
<name>A0A0W0ZQP7_9GAMM</name>
<sequence length="125" mass="13696">MTDMICWLVGGLISISIYLILSPQVMRWLFGIVILSSTINLVIFVAGRLYSQNPAFIPQEGQASGALLANPLPQALILTAIVIGFGLLAFALVLVRKVWRTFDTTNSDLLSYSETKHSKVVEDEA</sequence>
<comment type="caution">
    <text evidence="8">The sequence shown here is derived from an EMBL/GenBank/DDBJ whole genome shotgun (WGS) entry which is preliminary data.</text>
</comment>
<evidence type="ECO:0000256" key="4">
    <source>
        <dbReference type="ARBA" id="ARBA00022692"/>
    </source>
</evidence>
<comment type="subcellular location">
    <subcellularLocation>
        <location evidence="1">Cell membrane</location>
        <topology evidence="1">Multi-pass membrane protein</topology>
    </subcellularLocation>
</comment>
<protein>
    <submittedName>
        <fullName evidence="8">Na(+)/H(+) antiporter subunit C</fullName>
    </submittedName>
</protein>
<keyword evidence="9" id="KW-1185">Reference proteome</keyword>
<evidence type="ECO:0000256" key="6">
    <source>
        <dbReference type="ARBA" id="ARBA00023136"/>
    </source>
</evidence>
<evidence type="ECO:0000313" key="9">
    <source>
        <dbReference type="Proteomes" id="UP000054693"/>
    </source>
</evidence>